<reference evidence="4 5" key="1">
    <citation type="journal article" date="2014" name="PLoS Genet.">
        <title>Phylogenetically driven sequencing of extremely halophilic archaea reveals strategies for static and dynamic osmo-response.</title>
        <authorList>
            <person name="Becker E.A."/>
            <person name="Seitzer P.M."/>
            <person name="Tritt A."/>
            <person name="Larsen D."/>
            <person name="Krusor M."/>
            <person name="Yao A.I."/>
            <person name="Wu D."/>
            <person name="Madern D."/>
            <person name="Eisen J.A."/>
            <person name="Darling A.E."/>
            <person name="Facciotti M.T."/>
        </authorList>
    </citation>
    <scope>NUCLEOTIDE SEQUENCE [LARGE SCALE GENOMIC DNA]</scope>
    <source>
        <strain evidence="4 5">2-9-1</strain>
    </source>
</reference>
<dbReference type="InterPro" id="IPR011991">
    <property type="entry name" value="ArsR-like_HTH"/>
</dbReference>
<dbReference type="Pfam" id="PF24042">
    <property type="entry name" value="DUF7351"/>
    <property type="match status" value="1"/>
</dbReference>
<feature type="compositionally biased region" description="Basic and acidic residues" evidence="1">
    <location>
        <begin position="311"/>
        <end position="325"/>
    </location>
</feature>
<feature type="compositionally biased region" description="Gly residues" evidence="1">
    <location>
        <begin position="1"/>
        <end position="10"/>
    </location>
</feature>
<feature type="domain" description="DUF7347" evidence="2">
    <location>
        <begin position="32"/>
        <end position="107"/>
    </location>
</feature>
<dbReference type="AlphaFoldDB" id="M0CQS6"/>
<dbReference type="InterPro" id="IPR055771">
    <property type="entry name" value="DUF7347"/>
</dbReference>
<evidence type="ECO:0000259" key="3">
    <source>
        <dbReference type="Pfam" id="PF24042"/>
    </source>
</evidence>
<evidence type="ECO:0000259" key="2">
    <source>
        <dbReference type="Pfam" id="PF24038"/>
    </source>
</evidence>
<evidence type="ECO:0000313" key="4">
    <source>
        <dbReference type="EMBL" id="ELZ25571.1"/>
    </source>
</evidence>
<evidence type="ECO:0000256" key="1">
    <source>
        <dbReference type="SAM" id="MobiDB-lite"/>
    </source>
</evidence>
<proteinExistence type="predicted"/>
<dbReference type="STRING" id="797114.C475_10223"/>
<protein>
    <submittedName>
        <fullName evidence="4">ArsR family transcriptional regulator</fullName>
    </submittedName>
</protein>
<dbReference type="EMBL" id="AOIU01000024">
    <property type="protein sequence ID" value="ELZ25571.1"/>
    <property type="molecule type" value="Genomic_DNA"/>
</dbReference>
<dbReference type="Gene3D" id="1.10.10.10">
    <property type="entry name" value="Winged helix-like DNA-binding domain superfamily/Winged helix DNA-binding domain"/>
    <property type="match status" value="1"/>
</dbReference>
<dbReference type="CDD" id="cd00090">
    <property type="entry name" value="HTH_ARSR"/>
    <property type="match status" value="1"/>
</dbReference>
<dbReference type="OrthoDB" id="8482at2157"/>
<feature type="domain" description="DUF7351" evidence="3">
    <location>
        <begin position="124"/>
        <end position="308"/>
    </location>
</feature>
<name>M0CQS6_9EURY</name>
<dbReference type="eggNOG" id="arCOG03860">
    <property type="taxonomic scope" value="Archaea"/>
</dbReference>
<dbReference type="InterPro" id="IPR036388">
    <property type="entry name" value="WH-like_DNA-bd_sf"/>
</dbReference>
<feature type="region of interest" description="Disordered" evidence="1">
    <location>
        <begin position="1"/>
        <end position="39"/>
    </location>
</feature>
<dbReference type="Proteomes" id="UP000011626">
    <property type="component" value="Unassembled WGS sequence"/>
</dbReference>
<gene>
    <name evidence="4" type="ORF">C475_10223</name>
</gene>
<dbReference type="RefSeq" id="WP_006883719.1">
    <property type="nucleotide sequence ID" value="NZ_AOIU01000024.1"/>
</dbReference>
<dbReference type="InterPro" id="IPR036390">
    <property type="entry name" value="WH_DNA-bd_sf"/>
</dbReference>
<feature type="region of interest" description="Disordered" evidence="1">
    <location>
        <begin position="311"/>
        <end position="361"/>
    </location>
</feature>
<keyword evidence="5" id="KW-1185">Reference proteome</keyword>
<organism evidence="4 5">
    <name type="scientific">Halosimplex carlsbadense 2-9-1</name>
    <dbReference type="NCBI Taxonomy" id="797114"/>
    <lineage>
        <taxon>Archaea</taxon>
        <taxon>Methanobacteriati</taxon>
        <taxon>Methanobacteriota</taxon>
        <taxon>Stenosarchaea group</taxon>
        <taxon>Halobacteria</taxon>
        <taxon>Halobacteriales</taxon>
        <taxon>Haloarculaceae</taxon>
        <taxon>Halosimplex</taxon>
    </lineage>
</organism>
<evidence type="ECO:0000313" key="5">
    <source>
        <dbReference type="Proteomes" id="UP000011626"/>
    </source>
</evidence>
<sequence>MTHGRQGGDGASDPESAGGGASDPEDPDAPTPSDAFGALGGETRLAVVRALDTESPRAFSDLAEATDADTTAGFAYHLRRLTERFVRQREDERYELTDAGRSVARAVAAGTYTASVDRDPVELDEPCPLCDGDGLVAAVADNVTEVGCGDCGGTVLRLSLPPGGYAARDSDEFADAVDAHHRRRIESFDDGVCPECTATVSARIEPAEDEADHGASHRDDEYVPVQTVYECETCGADLRCPVALTLLDHPAVVAFYHDHDRDVRDRPIWNVGSEWRERAVSRDPWCIVVSVRLDGEVLVCYVAGDGRVVDHRRESREEPSARADADDSATGTHTDDSTAVSTDDAETVRANDTAESGPAES</sequence>
<dbReference type="InterPro" id="IPR055775">
    <property type="entry name" value="DUF7351"/>
</dbReference>
<comment type="caution">
    <text evidence="4">The sequence shown here is derived from an EMBL/GenBank/DDBJ whole genome shotgun (WGS) entry which is preliminary data.</text>
</comment>
<dbReference type="SUPFAM" id="SSF46785">
    <property type="entry name" value="Winged helix' DNA-binding domain"/>
    <property type="match status" value="1"/>
</dbReference>
<dbReference type="Pfam" id="PF24038">
    <property type="entry name" value="DUF7347"/>
    <property type="match status" value="1"/>
</dbReference>
<accession>M0CQS6</accession>